<sequence>MLGVMTVGSIDEHAIVNQQAELNSEELKRVKNFIRQNNPAKIKSGETTNSQINQQDLNLAAHYLSQNAPGVLNKRAFTHVMLDENLAYIQISIKLPENPAGKFINISSEIESVGENTLRLKSLNIGNLELPAYIAQPVAEYTHNFLQNNITEYNLLSQSLQKITFAKKQLMVAYVLDRKTANQLKAGLSSRVISDELKRALIAQSNNLSKVSYKLGSRPTLNEVMKPMFKLAESRSLLNDPVIENKAVFITLGAYALNKNISKLFDKKDQKPIKTKRVYLKKRFDLSRHLLVSAAIASMADSGLAESIGLEKEVKDSQGGSGFSFADLAADHAGIKLAEYSLTGEQQARKVQTKLATIKFESDYMPSIENLPEGLTKQEFDNKYANKPAYTSLEQLIKRRIDGLVMYR</sequence>
<gene>
    <name evidence="1" type="ORF">DIZ80_10250</name>
</gene>
<dbReference type="EMBL" id="QFXC01000011">
    <property type="protein sequence ID" value="RDH82652.1"/>
    <property type="molecule type" value="Genomic_DNA"/>
</dbReference>
<dbReference type="AlphaFoldDB" id="A0A370DCL0"/>
<evidence type="ECO:0000313" key="2">
    <source>
        <dbReference type="Proteomes" id="UP000254266"/>
    </source>
</evidence>
<protein>
    <submittedName>
        <fullName evidence="1">Uncharacterized protein</fullName>
    </submittedName>
</protein>
<name>A0A370DCL0_9GAMM</name>
<accession>A0A370DCL0</accession>
<comment type="caution">
    <text evidence="1">The sequence shown here is derived from an EMBL/GenBank/DDBJ whole genome shotgun (WGS) entry which is preliminary data.</text>
</comment>
<organism evidence="1 2">
    <name type="scientific">endosymbiont of Galathealinum brachiosum</name>
    <dbReference type="NCBI Taxonomy" id="2200906"/>
    <lineage>
        <taxon>Bacteria</taxon>
        <taxon>Pseudomonadati</taxon>
        <taxon>Pseudomonadota</taxon>
        <taxon>Gammaproteobacteria</taxon>
        <taxon>sulfur-oxidizing symbionts</taxon>
    </lineage>
</organism>
<reference evidence="1 2" key="1">
    <citation type="journal article" date="2018" name="ISME J.">
        <title>Endosymbiont genomes yield clues of tubeworm success.</title>
        <authorList>
            <person name="Li Y."/>
            <person name="Liles M.R."/>
            <person name="Halanych K.M."/>
        </authorList>
    </citation>
    <scope>NUCLEOTIDE SEQUENCE [LARGE SCALE GENOMIC DNA]</scope>
    <source>
        <strain evidence="1">A1464</strain>
    </source>
</reference>
<keyword evidence="2" id="KW-1185">Reference proteome</keyword>
<evidence type="ECO:0000313" key="1">
    <source>
        <dbReference type="EMBL" id="RDH82652.1"/>
    </source>
</evidence>
<proteinExistence type="predicted"/>
<dbReference type="Proteomes" id="UP000254266">
    <property type="component" value="Unassembled WGS sequence"/>
</dbReference>